<evidence type="ECO:0000256" key="1">
    <source>
        <dbReference type="SAM" id="Phobius"/>
    </source>
</evidence>
<keyword evidence="1" id="KW-1133">Transmembrane helix</keyword>
<dbReference type="EMBL" id="FRBT01000017">
    <property type="protein sequence ID" value="SHM96788.1"/>
    <property type="molecule type" value="Genomic_DNA"/>
</dbReference>
<gene>
    <name evidence="2" type="ORF">SAMN05444484_1172</name>
</gene>
<evidence type="ECO:0000313" key="3">
    <source>
        <dbReference type="Proteomes" id="UP000184028"/>
    </source>
</evidence>
<dbReference type="AlphaFoldDB" id="A0A1M7N0C6"/>
<dbReference type="RefSeq" id="WP_068845911.1">
    <property type="nucleotide sequence ID" value="NZ_FRBT01000017.1"/>
</dbReference>
<feature type="transmembrane region" description="Helical" evidence="1">
    <location>
        <begin position="15"/>
        <end position="34"/>
    </location>
</feature>
<keyword evidence="1" id="KW-0812">Transmembrane</keyword>
<evidence type="ECO:0000313" key="2">
    <source>
        <dbReference type="EMBL" id="SHM96788.1"/>
    </source>
</evidence>
<dbReference type="OrthoDB" id="1362827at2"/>
<dbReference type="STRING" id="946677.SAMN05444484_1172"/>
<sequence length="128" mass="15103">MITKFIEALNANKKTILNIAIILFAVFLFIRSFFIDTDQKRFEEGIKNIKEQEFQGVVVDKQFEKFNHNASMIYLNNNTKVAIFGEFWPKINIGDSVVKRKGETIWTVYREKQKFILDTKDALDKFKK</sequence>
<name>A0A1M7N0C6_9FLAO</name>
<proteinExistence type="predicted"/>
<keyword evidence="1" id="KW-0472">Membrane</keyword>
<protein>
    <submittedName>
        <fullName evidence="2">Uncharacterized protein</fullName>
    </submittedName>
</protein>
<accession>A0A1M7N0C6</accession>
<dbReference type="Proteomes" id="UP000184028">
    <property type="component" value="Unassembled WGS sequence"/>
</dbReference>
<keyword evidence="3" id="KW-1185">Reference proteome</keyword>
<organism evidence="2 3">
    <name type="scientific">Flavobacterium chilense</name>
    <dbReference type="NCBI Taxonomy" id="946677"/>
    <lineage>
        <taxon>Bacteria</taxon>
        <taxon>Pseudomonadati</taxon>
        <taxon>Bacteroidota</taxon>
        <taxon>Flavobacteriia</taxon>
        <taxon>Flavobacteriales</taxon>
        <taxon>Flavobacteriaceae</taxon>
        <taxon>Flavobacterium</taxon>
    </lineage>
</organism>
<reference evidence="3" key="1">
    <citation type="submission" date="2016-11" db="EMBL/GenBank/DDBJ databases">
        <authorList>
            <person name="Varghese N."/>
            <person name="Submissions S."/>
        </authorList>
    </citation>
    <scope>NUCLEOTIDE SEQUENCE [LARGE SCALE GENOMIC DNA]</scope>
    <source>
        <strain evidence="3">DSM 24724</strain>
    </source>
</reference>